<evidence type="ECO:0000259" key="1">
    <source>
        <dbReference type="Pfam" id="PF00117"/>
    </source>
</evidence>
<keyword evidence="3" id="KW-1185">Reference proteome</keyword>
<evidence type="ECO:0000313" key="3">
    <source>
        <dbReference type="Proteomes" id="UP000234343"/>
    </source>
</evidence>
<accession>A0A2H5FR21</accession>
<dbReference type="AlphaFoldDB" id="A0A2H5FR21"/>
<keyword evidence="2" id="KW-0808">Transferase</keyword>
<feature type="domain" description="Glutamine amidotransferase" evidence="1">
    <location>
        <begin position="19"/>
        <end position="179"/>
    </location>
</feature>
<gene>
    <name evidence="2" type="ORF">CAB17_15160</name>
</gene>
<dbReference type="Proteomes" id="UP000234343">
    <property type="component" value="Chromosome"/>
</dbReference>
<dbReference type="KEGG" id="lsh:CAB17_15160"/>
<dbReference type="PANTHER" id="PTHR42695:SF5">
    <property type="entry name" value="GLUTAMINE AMIDOTRANSFERASE YLR126C-RELATED"/>
    <property type="match status" value="1"/>
</dbReference>
<dbReference type="CDD" id="cd01741">
    <property type="entry name" value="GATase1_1"/>
    <property type="match status" value="1"/>
</dbReference>
<dbReference type="SUPFAM" id="SSF52317">
    <property type="entry name" value="Class I glutamine amidotransferase-like"/>
    <property type="match status" value="1"/>
</dbReference>
<name>A0A2H5FR21_9GAMM</name>
<dbReference type="Gene3D" id="3.40.50.880">
    <property type="match status" value="1"/>
</dbReference>
<dbReference type="GO" id="GO:0016740">
    <property type="term" value="F:transferase activity"/>
    <property type="evidence" value="ECO:0007669"/>
    <property type="project" value="UniProtKB-KW"/>
</dbReference>
<dbReference type="Pfam" id="PF00117">
    <property type="entry name" value="GATase"/>
    <property type="match status" value="1"/>
</dbReference>
<protein>
    <submittedName>
        <fullName evidence="2">Glutamine amidotransferase</fullName>
    </submittedName>
</protein>
<dbReference type="InterPro" id="IPR017926">
    <property type="entry name" value="GATASE"/>
</dbReference>
<keyword evidence="2" id="KW-0315">Glutamine amidotransferase</keyword>
<sequence length="249" mass="29069">MMARILVLQHSPYEPLGIIIHTLKRMKLRIRYVNFARDPHQRVNMNRYHGIVVLGGAMHPNELNLYPHLIHEIELLQVALAKEIPILGICLGSQLLNIALGGCCYALDKPEFGWIQVDKCGEHKLFELFDKPVHVFQWHQFANQTASGVDVLLKNKQCVQAFCYRNSIGLQFHLEVDAHLMQRWLEHPDYLEHLRRHLQPEDIQSIHLDSKHYLPKSMVLAKLFFTDFCRLFNKNFYVLSSHTAGRDLF</sequence>
<dbReference type="PROSITE" id="PS51273">
    <property type="entry name" value="GATASE_TYPE_1"/>
    <property type="match status" value="1"/>
</dbReference>
<dbReference type="GO" id="GO:0005829">
    <property type="term" value="C:cytosol"/>
    <property type="evidence" value="ECO:0007669"/>
    <property type="project" value="TreeGrafter"/>
</dbReference>
<reference evidence="2 3" key="1">
    <citation type="submission" date="2017-12" db="EMBL/GenBank/DDBJ databases">
        <title>Legionella sainthelensi LA01-117, whole genome sequence of a clinical isolate from New Zealand.</title>
        <authorList>
            <person name="Cree S.L."/>
            <person name="Slow S."/>
            <person name="Kennedy M.A."/>
            <person name="Murdoch D.R."/>
            <person name="Biggs P.J."/>
            <person name="Anderson T."/>
        </authorList>
    </citation>
    <scope>NUCLEOTIDE SEQUENCE [LARGE SCALE GENOMIC DNA]</scope>
    <source>
        <strain evidence="2 3">LA01-117</strain>
    </source>
</reference>
<evidence type="ECO:0000313" key="2">
    <source>
        <dbReference type="EMBL" id="AUH74009.1"/>
    </source>
</evidence>
<dbReference type="InterPro" id="IPR044992">
    <property type="entry name" value="ChyE-like"/>
</dbReference>
<organism evidence="2 3">
    <name type="scientific">Legionella sainthelensi</name>
    <dbReference type="NCBI Taxonomy" id="28087"/>
    <lineage>
        <taxon>Bacteria</taxon>
        <taxon>Pseudomonadati</taxon>
        <taxon>Pseudomonadota</taxon>
        <taxon>Gammaproteobacteria</taxon>
        <taxon>Legionellales</taxon>
        <taxon>Legionellaceae</taxon>
        <taxon>Legionella</taxon>
    </lineage>
</organism>
<dbReference type="InterPro" id="IPR029062">
    <property type="entry name" value="Class_I_gatase-like"/>
</dbReference>
<dbReference type="PANTHER" id="PTHR42695">
    <property type="entry name" value="GLUTAMINE AMIDOTRANSFERASE YLR126C-RELATED"/>
    <property type="match status" value="1"/>
</dbReference>
<proteinExistence type="predicted"/>
<dbReference type="EMBL" id="CP025491">
    <property type="protein sequence ID" value="AUH74009.1"/>
    <property type="molecule type" value="Genomic_DNA"/>
</dbReference>